<reference evidence="3 4" key="1">
    <citation type="submission" date="2019-03" db="EMBL/GenBank/DDBJ databases">
        <title>Genomic Encyclopedia of Type Strains, Phase IV (KMG-IV): sequencing the most valuable type-strain genomes for metagenomic binning, comparative biology and taxonomic classification.</title>
        <authorList>
            <person name="Goeker M."/>
        </authorList>
    </citation>
    <scope>NUCLEOTIDE SEQUENCE [LARGE SCALE GENOMIC DNA]</scope>
    <source>
        <strain evidence="3 4">DSM 45765</strain>
    </source>
</reference>
<dbReference type="InterPro" id="IPR044217">
    <property type="entry name" value="CLPT1/2"/>
</dbReference>
<dbReference type="OrthoDB" id="3290891at2"/>
<dbReference type="GO" id="GO:0008233">
    <property type="term" value="F:peptidase activity"/>
    <property type="evidence" value="ECO:0007669"/>
    <property type="project" value="UniProtKB-KW"/>
</dbReference>
<proteinExistence type="predicted"/>
<dbReference type="GO" id="GO:0006508">
    <property type="term" value="P:proteolysis"/>
    <property type="evidence" value="ECO:0007669"/>
    <property type="project" value="UniProtKB-KW"/>
</dbReference>
<keyword evidence="3" id="KW-0378">Hydrolase</keyword>
<dbReference type="RefSeq" id="WP_132874808.1">
    <property type="nucleotide sequence ID" value="NZ_SLXQ01000001.1"/>
</dbReference>
<evidence type="ECO:0000259" key="2">
    <source>
        <dbReference type="PROSITE" id="PS51903"/>
    </source>
</evidence>
<dbReference type="AlphaFoldDB" id="A0A4R2R0K3"/>
<name>A0A4R2R0K3_9PSEU</name>
<evidence type="ECO:0000313" key="4">
    <source>
        <dbReference type="Proteomes" id="UP000294911"/>
    </source>
</evidence>
<accession>A0A4R2R0K3</accession>
<evidence type="ECO:0000256" key="1">
    <source>
        <dbReference type="PROSITE-ProRule" id="PRU01251"/>
    </source>
</evidence>
<keyword evidence="4" id="KW-1185">Reference proteome</keyword>
<dbReference type="Gene3D" id="1.10.1780.10">
    <property type="entry name" value="Clp, N-terminal domain"/>
    <property type="match status" value="2"/>
</dbReference>
<gene>
    <name evidence="3" type="ORF">EV191_101100</name>
</gene>
<protein>
    <submittedName>
        <fullName evidence="3">ATP-dependent Clp protease ATP-binding subunit ClpC</fullName>
    </submittedName>
</protein>
<dbReference type="EMBL" id="SLXQ01000001">
    <property type="protein sequence ID" value="TCP56160.1"/>
    <property type="molecule type" value="Genomic_DNA"/>
</dbReference>
<sequence length="252" mass="26448">MPKINVYLPDELADTVKEIGLPVSAICQRALATSARRVTAIRAATLGDLASDNPTAQLSQFTERAKNALELAIERARADRTTEVHSAQLLLAILTEGQNLALHVLRAEEINPDQLATILSERGSTGTAEPAGTRFSATTANALELAVTEALSLGHNYVGCEHLLLGLLSEPDGLAGKALRELGTEVRGTRRAIVAALSGHEHLRANLGKGSPGELLAATLREQLRPLLARLDRLEEHVGIDAAGAGSSGAGS</sequence>
<dbReference type="PANTHER" id="PTHR47016:SF5">
    <property type="entry name" value="CLP DOMAIN SUPERFAMILY PROTEIN"/>
    <property type="match status" value="1"/>
</dbReference>
<keyword evidence="3" id="KW-0067">ATP-binding</keyword>
<organism evidence="3 4">
    <name type="scientific">Tamaricihabitans halophyticus</name>
    <dbReference type="NCBI Taxonomy" id="1262583"/>
    <lineage>
        <taxon>Bacteria</taxon>
        <taxon>Bacillati</taxon>
        <taxon>Actinomycetota</taxon>
        <taxon>Actinomycetes</taxon>
        <taxon>Pseudonocardiales</taxon>
        <taxon>Pseudonocardiaceae</taxon>
        <taxon>Tamaricihabitans</taxon>
    </lineage>
</organism>
<feature type="domain" description="Clp R" evidence="2">
    <location>
        <begin position="58"/>
        <end position="200"/>
    </location>
</feature>
<dbReference type="SUPFAM" id="SSF81923">
    <property type="entry name" value="Double Clp-N motif"/>
    <property type="match status" value="1"/>
</dbReference>
<dbReference type="Pfam" id="PF02861">
    <property type="entry name" value="Clp_N"/>
    <property type="match status" value="2"/>
</dbReference>
<keyword evidence="3" id="KW-0547">Nucleotide-binding</keyword>
<dbReference type="InterPro" id="IPR036628">
    <property type="entry name" value="Clp_N_dom_sf"/>
</dbReference>
<comment type="caution">
    <text evidence="3">The sequence shown here is derived from an EMBL/GenBank/DDBJ whole genome shotgun (WGS) entry which is preliminary data.</text>
</comment>
<dbReference type="PANTHER" id="PTHR47016">
    <property type="entry name" value="ATP-DEPENDENT CLP PROTEASE ATP-BINDING SUBUNIT CLPT1, CHLOROPLASTIC"/>
    <property type="match status" value="1"/>
</dbReference>
<dbReference type="GO" id="GO:0005524">
    <property type="term" value="F:ATP binding"/>
    <property type="evidence" value="ECO:0007669"/>
    <property type="project" value="UniProtKB-KW"/>
</dbReference>
<keyword evidence="3" id="KW-0645">Protease</keyword>
<dbReference type="Proteomes" id="UP000294911">
    <property type="component" value="Unassembled WGS sequence"/>
</dbReference>
<dbReference type="PROSITE" id="PS51903">
    <property type="entry name" value="CLP_R"/>
    <property type="match status" value="1"/>
</dbReference>
<evidence type="ECO:0000313" key="3">
    <source>
        <dbReference type="EMBL" id="TCP56160.1"/>
    </source>
</evidence>
<keyword evidence="1" id="KW-0677">Repeat</keyword>
<dbReference type="InterPro" id="IPR004176">
    <property type="entry name" value="Clp_R_N"/>
</dbReference>